<comment type="similarity">
    <text evidence="1 3">Belongs to the UDP-glycosyltransferase family.</text>
</comment>
<proteinExistence type="inferred from homology"/>
<dbReference type="EC" id="2.4.1.-" evidence="4"/>
<dbReference type="PROSITE" id="PS00375">
    <property type="entry name" value="UDPGT"/>
    <property type="match status" value="1"/>
</dbReference>
<dbReference type="InterPro" id="IPR002213">
    <property type="entry name" value="UDP_glucos_trans"/>
</dbReference>
<evidence type="ECO:0000256" key="4">
    <source>
        <dbReference type="RuleBase" id="RU362057"/>
    </source>
</evidence>
<organism evidence="5 6">
    <name type="scientific">Riccia sorocarpa</name>
    <dbReference type="NCBI Taxonomy" id="122646"/>
    <lineage>
        <taxon>Eukaryota</taxon>
        <taxon>Viridiplantae</taxon>
        <taxon>Streptophyta</taxon>
        <taxon>Embryophyta</taxon>
        <taxon>Marchantiophyta</taxon>
        <taxon>Marchantiopsida</taxon>
        <taxon>Marchantiidae</taxon>
        <taxon>Marchantiales</taxon>
        <taxon>Ricciaceae</taxon>
        <taxon>Riccia</taxon>
    </lineage>
</organism>
<dbReference type="SUPFAM" id="SSF53756">
    <property type="entry name" value="UDP-Glycosyltransferase/glycogen phosphorylase"/>
    <property type="match status" value="1"/>
</dbReference>
<name>A0ABD3I722_9MARC</name>
<dbReference type="GO" id="GO:0016757">
    <property type="term" value="F:glycosyltransferase activity"/>
    <property type="evidence" value="ECO:0007669"/>
    <property type="project" value="UniProtKB-KW"/>
</dbReference>
<dbReference type="FunFam" id="3.40.50.2000:FF:000060">
    <property type="entry name" value="Glycosyltransferase"/>
    <property type="match status" value="1"/>
</dbReference>
<evidence type="ECO:0000313" key="5">
    <source>
        <dbReference type="EMBL" id="KAL3698036.1"/>
    </source>
</evidence>
<evidence type="ECO:0000256" key="1">
    <source>
        <dbReference type="ARBA" id="ARBA00009995"/>
    </source>
</evidence>
<keyword evidence="6" id="KW-1185">Reference proteome</keyword>
<dbReference type="EMBL" id="JBJQOH010000002">
    <property type="protein sequence ID" value="KAL3698036.1"/>
    <property type="molecule type" value="Genomic_DNA"/>
</dbReference>
<evidence type="ECO:0000256" key="2">
    <source>
        <dbReference type="ARBA" id="ARBA00022679"/>
    </source>
</evidence>
<evidence type="ECO:0000256" key="3">
    <source>
        <dbReference type="RuleBase" id="RU003718"/>
    </source>
</evidence>
<accession>A0ABD3I722</accession>
<dbReference type="Pfam" id="PF00201">
    <property type="entry name" value="UDPGT"/>
    <property type="match status" value="1"/>
</dbReference>
<dbReference type="InterPro" id="IPR035595">
    <property type="entry name" value="UDP_glycos_trans_CS"/>
</dbReference>
<dbReference type="AlphaFoldDB" id="A0ABD3I722"/>
<comment type="caution">
    <text evidence="5">The sequence shown here is derived from an EMBL/GenBank/DDBJ whole genome shotgun (WGS) entry which is preliminary data.</text>
</comment>
<dbReference type="CDD" id="cd03784">
    <property type="entry name" value="GT1_Gtf-like"/>
    <property type="match status" value="1"/>
</dbReference>
<dbReference type="PANTHER" id="PTHR48045">
    <property type="entry name" value="UDP-GLYCOSYLTRANSFERASE 72B1"/>
    <property type="match status" value="1"/>
</dbReference>
<keyword evidence="3" id="KW-0328">Glycosyltransferase</keyword>
<dbReference type="Proteomes" id="UP001633002">
    <property type="component" value="Unassembled WGS sequence"/>
</dbReference>
<protein>
    <recommendedName>
        <fullName evidence="4">Glycosyltransferase</fullName>
        <ecNumber evidence="4">2.4.1.-</ecNumber>
    </recommendedName>
</protein>
<dbReference type="PANTHER" id="PTHR48045:SF31">
    <property type="entry name" value="UDP-GLYCOSYLTRANSFERASE 76B1-LIKE"/>
    <property type="match status" value="1"/>
</dbReference>
<reference evidence="5 6" key="1">
    <citation type="submission" date="2024-09" db="EMBL/GenBank/DDBJ databases">
        <title>Chromosome-scale assembly of Riccia sorocarpa.</title>
        <authorList>
            <person name="Paukszto L."/>
        </authorList>
    </citation>
    <scope>NUCLEOTIDE SEQUENCE [LARGE SCALE GENOMIC DNA]</scope>
    <source>
        <strain evidence="5">LP-2024</strain>
        <tissue evidence="5">Aerial parts of the thallus</tissue>
    </source>
</reference>
<keyword evidence="2 3" id="KW-0808">Transferase</keyword>
<sequence>MDQFNEASGLDQNHEQSVDDPNVWIVTMPFFSHVVSASRLARQISRQGISVTLFGAKDDIRRLETIGDRDLTNWSQEASGITVRSLEISSTKLADTVGGGQRILGPVAQAVQAFEQILTEALDENSTSKPTYVIIDFLLPAALSIAFNLKVPACPFIPFSAGFVATNYYVKRLALGNRLAMPDSFAGMDSEVQQEVISLPGLPLMRMCDVNPISFKDSPVYELGWKLAGTLEKADVLLLSGFHELEPRAYEELTRMLNPRSGCKNGRTLTNVWPIGPLFDISSDTEQRSTTVTEGIDEEAISCIKFLDSHPPSSVVYVAFGTDLNLRREQIQELAYGLESSQRPFLCVLHPPKKSSLSEEEVQDAVSVIPEDCLARIGDKGMFAKWAPQMDVLSHPSTGAFMSHCGYNSVVETVCLGVPILAWPFQYDQFMNCRHLVDGVEISMEVSPGLLPGGLVDRMCVEKSITTLFESEEGLALRNRCLEMKQRAQMSVGAQGSSTRNMEALVALIKGLAKLNLSNSS</sequence>
<evidence type="ECO:0000313" key="6">
    <source>
        <dbReference type="Proteomes" id="UP001633002"/>
    </source>
</evidence>
<gene>
    <name evidence="5" type="ORF">R1sor_012112</name>
</gene>
<dbReference type="Gene3D" id="3.40.50.2000">
    <property type="entry name" value="Glycogen Phosphorylase B"/>
    <property type="match status" value="2"/>
</dbReference>